<evidence type="ECO:0000259" key="4">
    <source>
        <dbReference type="PROSITE" id="PS50801"/>
    </source>
</evidence>
<keyword evidence="6" id="KW-1185">Reference proteome</keyword>
<comment type="similarity">
    <text evidence="1 2">Belongs to the anti-sigma-factor antagonist family.</text>
</comment>
<evidence type="ECO:0000313" key="5">
    <source>
        <dbReference type="EMBL" id="GAA1122467.1"/>
    </source>
</evidence>
<evidence type="ECO:0000313" key="6">
    <source>
        <dbReference type="Proteomes" id="UP001499987"/>
    </source>
</evidence>
<dbReference type="CDD" id="cd07043">
    <property type="entry name" value="STAS_anti-anti-sigma_factors"/>
    <property type="match status" value="1"/>
</dbReference>
<feature type="region of interest" description="Disordered" evidence="3">
    <location>
        <begin position="107"/>
        <end position="128"/>
    </location>
</feature>
<dbReference type="InterPro" id="IPR036513">
    <property type="entry name" value="STAS_dom_sf"/>
</dbReference>
<dbReference type="PANTHER" id="PTHR33495:SF2">
    <property type="entry name" value="ANTI-SIGMA FACTOR ANTAGONIST TM_1081-RELATED"/>
    <property type="match status" value="1"/>
</dbReference>
<feature type="domain" description="STAS" evidence="4">
    <location>
        <begin position="8"/>
        <end position="106"/>
    </location>
</feature>
<dbReference type="SUPFAM" id="SSF52091">
    <property type="entry name" value="SpoIIaa-like"/>
    <property type="match status" value="1"/>
</dbReference>
<evidence type="ECO:0000256" key="2">
    <source>
        <dbReference type="RuleBase" id="RU003749"/>
    </source>
</evidence>
<accession>A0ABP4EP19</accession>
<dbReference type="InterPro" id="IPR003658">
    <property type="entry name" value="Anti-sigma_ant"/>
</dbReference>
<dbReference type="RefSeq" id="WP_344627991.1">
    <property type="nucleotide sequence ID" value="NZ_BAAALD010000131.1"/>
</dbReference>
<name>A0ABP4EP19_9ACTN</name>
<organism evidence="5 6">
    <name type="scientific">Kitasatospora arboriphila</name>
    <dbReference type="NCBI Taxonomy" id="258052"/>
    <lineage>
        <taxon>Bacteria</taxon>
        <taxon>Bacillati</taxon>
        <taxon>Actinomycetota</taxon>
        <taxon>Actinomycetes</taxon>
        <taxon>Kitasatosporales</taxon>
        <taxon>Streptomycetaceae</taxon>
        <taxon>Kitasatospora</taxon>
    </lineage>
</organism>
<reference evidence="6" key="1">
    <citation type="journal article" date="2019" name="Int. J. Syst. Evol. Microbiol.">
        <title>The Global Catalogue of Microorganisms (GCM) 10K type strain sequencing project: providing services to taxonomists for standard genome sequencing and annotation.</title>
        <authorList>
            <consortium name="The Broad Institute Genomics Platform"/>
            <consortium name="The Broad Institute Genome Sequencing Center for Infectious Disease"/>
            <person name="Wu L."/>
            <person name="Ma J."/>
        </authorList>
    </citation>
    <scope>NUCLEOTIDE SEQUENCE [LARGE SCALE GENOMIC DNA]</scope>
    <source>
        <strain evidence="6">JCM 13002</strain>
    </source>
</reference>
<dbReference type="PROSITE" id="PS50801">
    <property type="entry name" value="STAS"/>
    <property type="match status" value="1"/>
</dbReference>
<dbReference type="NCBIfam" id="TIGR00377">
    <property type="entry name" value="ant_ant_sig"/>
    <property type="match status" value="1"/>
</dbReference>
<dbReference type="InterPro" id="IPR058548">
    <property type="entry name" value="MlaB-like_STAS"/>
</dbReference>
<dbReference type="PANTHER" id="PTHR33495">
    <property type="entry name" value="ANTI-SIGMA FACTOR ANTAGONIST TM_1081-RELATED-RELATED"/>
    <property type="match status" value="1"/>
</dbReference>
<evidence type="ECO:0000256" key="1">
    <source>
        <dbReference type="ARBA" id="ARBA00009013"/>
    </source>
</evidence>
<proteinExistence type="inferred from homology"/>
<evidence type="ECO:0000256" key="3">
    <source>
        <dbReference type="SAM" id="MobiDB-lite"/>
    </source>
</evidence>
<dbReference type="InterPro" id="IPR002645">
    <property type="entry name" value="STAS_dom"/>
</dbReference>
<dbReference type="Pfam" id="PF13466">
    <property type="entry name" value="STAS_2"/>
    <property type="match status" value="1"/>
</dbReference>
<dbReference type="Gene3D" id="3.30.750.24">
    <property type="entry name" value="STAS domain"/>
    <property type="match status" value="1"/>
</dbReference>
<protein>
    <recommendedName>
        <fullName evidence="2">Anti-sigma factor antagonist</fullName>
    </recommendedName>
</protein>
<comment type="caution">
    <text evidence="5">The sequence shown here is derived from an EMBL/GenBank/DDBJ whole genome shotgun (WGS) entry which is preliminary data.</text>
</comment>
<sequence length="128" mass="13346">MVRTPSHLTVVVLAQAGGPLVRVAGTIDRETAPRLADALRQPWASRSAPPAVRVDLAAVAFCDSSGLNVLLDADRQARDRGSTLQLENVPDQLRRLLAVTGTDEVLTLHSGPPSGGSVRPAPPTVEGG</sequence>
<dbReference type="Proteomes" id="UP001499987">
    <property type="component" value="Unassembled WGS sequence"/>
</dbReference>
<dbReference type="EMBL" id="BAAALD010000131">
    <property type="protein sequence ID" value="GAA1122467.1"/>
    <property type="molecule type" value="Genomic_DNA"/>
</dbReference>
<gene>
    <name evidence="5" type="ORF">GCM10009663_72330</name>
</gene>